<evidence type="ECO:0000313" key="6">
    <source>
        <dbReference type="Proteomes" id="UP001430544"/>
    </source>
</evidence>
<dbReference type="GO" id="GO:0004519">
    <property type="term" value="F:endonuclease activity"/>
    <property type="evidence" value="ECO:0007669"/>
    <property type="project" value="UniProtKB-KW"/>
</dbReference>
<feature type="domain" description="Endonuclease NucS C-terminal" evidence="2">
    <location>
        <begin position="205"/>
        <end position="284"/>
    </location>
</feature>
<protein>
    <submittedName>
        <fullName evidence="4">Endonuclease NucS</fullName>
    </submittedName>
</protein>
<name>A0AAJ0IX02_9XANT</name>
<keyword evidence="1" id="KW-0238">DNA-binding</keyword>
<dbReference type="Proteomes" id="UP000030969">
    <property type="component" value="Unassembled WGS sequence"/>
</dbReference>
<dbReference type="InterPro" id="IPR002793">
    <property type="entry name" value="Endonuclease_NucS"/>
</dbReference>
<dbReference type="GO" id="GO:0003677">
    <property type="term" value="F:DNA binding"/>
    <property type="evidence" value="ECO:0007669"/>
    <property type="project" value="UniProtKB-KW"/>
</dbReference>
<proteinExistence type="predicted"/>
<evidence type="ECO:0000313" key="4">
    <source>
        <dbReference type="EMBL" id="MCC8620745.1"/>
    </source>
</evidence>
<reference evidence="4" key="2">
    <citation type="submission" date="2021-11" db="EMBL/GenBank/DDBJ databases">
        <title>Genome resources and taxonomic validation of 89 Xanthomonas strains.</title>
        <authorList>
            <person name="Tambong J.T."/>
        </authorList>
    </citation>
    <scope>NUCLEOTIDE SEQUENCE</scope>
    <source>
        <strain evidence="4">Bv 5-4A</strain>
    </source>
</reference>
<evidence type="ECO:0000313" key="5">
    <source>
        <dbReference type="Proteomes" id="UP000030969"/>
    </source>
</evidence>
<keyword evidence="4" id="KW-0378">Hydrolase</keyword>
<dbReference type="RefSeq" id="WP_039422007.1">
    <property type="nucleotide sequence ID" value="NZ_CP018470.1"/>
</dbReference>
<organism evidence="3 5">
    <name type="scientific">Xanthomonas vesicatoria</name>
    <dbReference type="NCBI Taxonomy" id="56460"/>
    <lineage>
        <taxon>Bacteria</taxon>
        <taxon>Pseudomonadati</taxon>
        <taxon>Pseudomonadota</taxon>
        <taxon>Gammaproteobacteria</taxon>
        <taxon>Lysobacterales</taxon>
        <taxon>Lysobacteraceae</taxon>
        <taxon>Xanthomonas</taxon>
    </lineage>
</organism>
<evidence type="ECO:0000259" key="2">
    <source>
        <dbReference type="Pfam" id="PF01939"/>
    </source>
</evidence>
<sequence length="315" mass="34871">MIQPARQYYRVMLGRQSAYAAECLKGGFIGADFGIAQDLDGHLPEQWRLFNAEFIPAFLAGHPDKSRIAAGLACGALWTVAKGIRPGDVVLCPDGTGVYQVGIVEGEYRYVPGQVLPHRRQVNWLPMNIARAAMSEALRNSTGSIGTVSTITDHHQEIEQFLAVLPGQATPMIVATDPVVEDPVAFAMEKHLEDFLVKHWAQTELAKTFKIYEEDGELVGQQYATDAGPIDILAVSRDGQRLLVVELKRGRASDVVVGQILRYMGYVKEQIAEPHQAVEGVIIALDDDRKLRWALAAVPSIGFYRYQLSFKLIRQ</sequence>
<dbReference type="EMBL" id="JSYJ01000088">
    <property type="protein sequence ID" value="KHM93300.1"/>
    <property type="molecule type" value="Genomic_DNA"/>
</dbReference>
<keyword evidence="4" id="KW-0255">Endonuclease</keyword>
<dbReference type="CDD" id="cd22341">
    <property type="entry name" value="NucS-like"/>
    <property type="match status" value="1"/>
</dbReference>
<dbReference type="Gene3D" id="3.40.1350.10">
    <property type="match status" value="1"/>
</dbReference>
<dbReference type="EMBL" id="JAJIUN010000005">
    <property type="protein sequence ID" value="MCC8620745.1"/>
    <property type="molecule type" value="Genomic_DNA"/>
</dbReference>
<keyword evidence="6" id="KW-1185">Reference proteome</keyword>
<dbReference type="InterPro" id="IPR011856">
    <property type="entry name" value="tRNA_endonuc-like_dom_sf"/>
</dbReference>
<reference evidence="3 5" key="1">
    <citation type="submission" date="2014-11" db="EMBL/GenBank/DDBJ databases">
        <title>Draft Genome Sequences of Xanthomonas vesicatoria Strains from the Balkan Peninsula.</title>
        <authorList>
            <person name="Vancheva T."/>
            <person name="Lefeuvre P."/>
            <person name="Bogatzevska N."/>
            <person name="Moncheva P."/>
            <person name="Koebnik R."/>
        </authorList>
    </citation>
    <scope>NUCLEOTIDE SEQUENCE [LARGE SCALE GENOMIC DNA]</scope>
    <source>
        <strain evidence="3 5">53M</strain>
    </source>
</reference>
<evidence type="ECO:0000256" key="1">
    <source>
        <dbReference type="ARBA" id="ARBA00023125"/>
    </source>
</evidence>
<dbReference type="InterPro" id="IPR048301">
    <property type="entry name" value="NucS_C"/>
</dbReference>
<dbReference type="AlphaFoldDB" id="A0AAJ0IX02"/>
<accession>A0AAJ0IX02</accession>
<evidence type="ECO:0000313" key="3">
    <source>
        <dbReference type="EMBL" id="KHM93300.1"/>
    </source>
</evidence>
<gene>
    <name evidence="4" type="ORF">LN473_01785</name>
    <name evidence="3" type="ORF">OR61_14485</name>
</gene>
<dbReference type="Pfam" id="PF01939">
    <property type="entry name" value="NucS_C"/>
    <property type="match status" value="1"/>
</dbReference>
<comment type="caution">
    <text evidence="3">The sequence shown here is derived from an EMBL/GenBank/DDBJ whole genome shotgun (WGS) entry which is preliminary data.</text>
</comment>
<dbReference type="Proteomes" id="UP001430544">
    <property type="component" value="Unassembled WGS sequence"/>
</dbReference>
<keyword evidence="4" id="KW-0540">Nuclease</keyword>